<dbReference type="Pfam" id="PF00106">
    <property type="entry name" value="adh_short"/>
    <property type="match status" value="1"/>
</dbReference>
<evidence type="ECO:0000313" key="4">
    <source>
        <dbReference type="Proteomes" id="UP000886886"/>
    </source>
</evidence>
<proteinExistence type="inferred from homology"/>
<dbReference type="InterPro" id="IPR002347">
    <property type="entry name" value="SDR_fam"/>
</dbReference>
<evidence type="ECO:0000256" key="1">
    <source>
        <dbReference type="ARBA" id="ARBA00006484"/>
    </source>
</evidence>
<dbReference type="Gene3D" id="3.40.50.720">
    <property type="entry name" value="NAD(P)-binding Rossmann-like Domain"/>
    <property type="match status" value="1"/>
</dbReference>
<evidence type="ECO:0000256" key="2">
    <source>
        <dbReference type="ARBA" id="ARBA00023002"/>
    </source>
</evidence>
<dbReference type="CDD" id="cd05233">
    <property type="entry name" value="SDR_c"/>
    <property type="match status" value="1"/>
</dbReference>
<dbReference type="GO" id="GO:0016491">
    <property type="term" value="F:oxidoreductase activity"/>
    <property type="evidence" value="ECO:0007669"/>
    <property type="project" value="UniProtKB-KW"/>
</dbReference>
<dbReference type="PRINTS" id="PR00081">
    <property type="entry name" value="GDHRDH"/>
</dbReference>
<dbReference type="EMBL" id="DVFT01000148">
    <property type="protein sequence ID" value="HIQ96901.1"/>
    <property type="molecule type" value="Genomic_DNA"/>
</dbReference>
<dbReference type="PANTHER" id="PTHR44196:SF1">
    <property type="entry name" value="DEHYDROGENASE_REDUCTASE SDR FAMILY MEMBER 7B"/>
    <property type="match status" value="1"/>
</dbReference>
<dbReference type="InterPro" id="IPR036291">
    <property type="entry name" value="NAD(P)-bd_dom_sf"/>
</dbReference>
<evidence type="ECO:0000313" key="3">
    <source>
        <dbReference type="EMBL" id="HIQ96901.1"/>
    </source>
</evidence>
<dbReference type="Proteomes" id="UP000886886">
    <property type="component" value="Unassembled WGS sequence"/>
</dbReference>
<dbReference type="SUPFAM" id="SSF51735">
    <property type="entry name" value="NAD(P)-binding Rossmann-fold domains"/>
    <property type="match status" value="1"/>
</dbReference>
<reference evidence="3" key="2">
    <citation type="journal article" date="2021" name="PeerJ">
        <title>Extensive microbial diversity within the chicken gut microbiome revealed by metagenomics and culture.</title>
        <authorList>
            <person name="Gilroy R."/>
            <person name="Ravi A."/>
            <person name="Getino M."/>
            <person name="Pursley I."/>
            <person name="Horton D.L."/>
            <person name="Alikhan N.F."/>
            <person name="Baker D."/>
            <person name="Gharbi K."/>
            <person name="Hall N."/>
            <person name="Watson M."/>
            <person name="Adriaenssens E.M."/>
            <person name="Foster-Nyarko E."/>
            <person name="Jarju S."/>
            <person name="Secka A."/>
            <person name="Antonio M."/>
            <person name="Oren A."/>
            <person name="Chaudhuri R.R."/>
            <person name="La Ragione R."/>
            <person name="Hildebrand F."/>
            <person name="Pallen M.J."/>
        </authorList>
    </citation>
    <scope>NUCLEOTIDE SEQUENCE</scope>
    <source>
        <strain evidence="3">ChiSjej3B21-11622</strain>
    </source>
</reference>
<comment type="similarity">
    <text evidence="1">Belongs to the short-chain dehydrogenases/reductases (SDR) family.</text>
</comment>
<keyword evidence="2" id="KW-0560">Oxidoreductase</keyword>
<name>A0A9D0ZWM9_9FIRM</name>
<organism evidence="3 4">
    <name type="scientific">Candidatus Limivivens merdigallinarum</name>
    <dbReference type="NCBI Taxonomy" id="2840859"/>
    <lineage>
        <taxon>Bacteria</taxon>
        <taxon>Bacillati</taxon>
        <taxon>Bacillota</taxon>
        <taxon>Clostridia</taxon>
        <taxon>Lachnospirales</taxon>
        <taxon>Lachnospiraceae</taxon>
        <taxon>Lachnospiraceae incertae sedis</taxon>
        <taxon>Candidatus Limivivens</taxon>
    </lineage>
</organism>
<dbReference type="AlphaFoldDB" id="A0A9D0ZWM9"/>
<comment type="caution">
    <text evidence="3">The sequence shown here is derived from an EMBL/GenBank/DDBJ whole genome shotgun (WGS) entry which is preliminary data.</text>
</comment>
<sequence>MVNIVITGANEGIGYYLTEKLLADGHHVAVLDLRMENLRPLECDFPDRLLCFPADVRSEAAMEEAVEKILERFGTVDIAVHNACLCPFQKEEETDLSVYRQVFDVNYYGALRLAKKVLPHMRAQRRGKILFTSSGVGVTGFVGIAPYASAKGALEALAKCLNLEYSGDGVTFHVIHPPLTRTKSSAPLPVPGEFMADPRKVGYGIAKYLFSRRFVICPSLGQKLQVLACYWMPVRMGKLLAKMTAGCPK</sequence>
<dbReference type="PANTHER" id="PTHR44196">
    <property type="entry name" value="DEHYDROGENASE/REDUCTASE SDR FAMILY MEMBER 7B"/>
    <property type="match status" value="1"/>
</dbReference>
<reference evidence="3" key="1">
    <citation type="submission" date="2020-10" db="EMBL/GenBank/DDBJ databases">
        <authorList>
            <person name="Gilroy R."/>
        </authorList>
    </citation>
    <scope>NUCLEOTIDE SEQUENCE</scope>
    <source>
        <strain evidence="3">ChiSjej3B21-11622</strain>
    </source>
</reference>
<protein>
    <submittedName>
        <fullName evidence="3">SDR family oxidoreductase</fullName>
    </submittedName>
</protein>
<accession>A0A9D0ZWM9</accession>
<gene>
    <name evidence="3" type="ORF">IAB26_10085</name>
</gene>
<dbReference type="GO" id="GO:0016020">
    <property type="term" value="C:membrane"/>
    <property type="evidence" value="ECO:0007669"/>
    <property type="project" value="TreeGrafter"/>
</dbReference>